<evidence type="ECO:0000256" key="1">
    <source>
        <dbReference type="SAM" id="MobiDB-lite"/>
    </source>
</evidence>
<proteinExistence type="predicted"/>
<comment type="caution">
    <text evidence="2">The sequence shown here is derived from an EMBL/GenBank/DDBJ whole genome shotgun (WGS) entry which is preliminary data.</text>
</comment>
<evidence type="ECO:0000313" key="3">
    <source>
        <dbReference type="Proteomes" id="UP000621500"/>
    </source>
</evidence>
<reference evidence="2 3" key="1">
    <citation type="submission" date="2021-01" db="EMBL/GenBank/DDBJ databases">
        <title>Whole genome shotgun sequence of Plantactinospora mayteni NBRC 109088.</title>
        <authorList>
            <person name="Komaki H."/>
            <person name="Tamura T."/>
        </authorList>
    </citation>
    <scope>NUCLEOTIDE SEQUENCE [LARGE SCALE GENOMIC DNA]</scope>
    <source>
        <strain evidence="2 3">NBRC 109088</strain>
    </source>
</reference>
<dbReference type="Proteomes" id="UP000621500">
    <property type="component" value="Unassembled WGS sequence"/>
</dbReference>
<feature type="region of interest" description="Disordered" evidence="1">
    <location>
        <begin position="1"/>
        <end position="23"/>
    </location>
</feature>
<organism evidence="2 3">
    <name type="scientific">Plantactinospora mayteni</name>
    <dbReference type="NCBI Taxonomy" id="566021"/>
    <lineage>
        <taxon>Bacteria</taxon>
        <taxon>Bacillati</taxon>
        <taxon>Actinomycetota</taxon>
        <taxon>Actinomycetes</taxon>
        <taxon>Micromonosporales</taxon>
        <taxon>Micromonosporaceae</taxon>
        <taxon>Plantactinospora</taxon>
    </lineage>
</organism>
<keyword evidence="3" id="KW-1185">Reference proteome</keyword>
<evidence type="ECO:0000313" key="2">
    <source>
        <dbReference type="EMBL" id="GIG99769.1"/>
    </source>
</evidence>
<accession>A0ABQ4EYT2</accession>
<gene>
    <name evidence="2" type="ORF">Pma05_63420</name>
</gene>
<name>A0ABQ4EYT2_9ACTN</name>
<protein>
    <submittedName>
        <fullName evidence="2">Uncharacterized protein</fullName>
    </submittedName>
</protein>
<dbReference type="EMBL" id="BONX01000047">
    <property type="protein sequence ID" value="GIG99769.1"/>
    <property type="molecule type" value="Genomic_DNA"/>
</dbReference>
<sequence length="60" mass="6554">MCPRPRGEAVMKPFNKPHDGTADERDLSMEALPSGVESGLVGGYLARDESIHDVDRTVDQ</sequence>